<dbReference type="InterPro" id="IPR050237">
    <property type="entry name" value="ATP-dep_AMP-bd_enzyme"/>
</dbReference>
<dbReference type="EMBL" id="JACHIL010000005">
    <property type="protein sequence ID" value="MBB5092117.1"/>
    <property type="molecule type" value="Genomic_DNA"/>
</dbReference>
<dbReference type="InterPro" id="IPR042099">
    <property type="entry name" value="ANL_N_sf"/>
</dbReference>
<dbReference type="InterPro" id="IPR000873">
    <property type="entry name" value="AMP-dep_synth/lig_dom"/>
</dbReference>
<reference evidence="3 4" key="1">
    <citation type="submission" date="2020-08" db="EMBL/GenBank/DDBJ databases">
        <title>Genomic Encyclopedia of Type Strains, Phase IV (KMG-IV): sequencing the most valuable type-strain genomes for metagenomic binning, comparative biology and taxonomic classification.</title>
        <authorList>
            <person name="Goeker M."/>
        </authorList>
    </citation>
    <scope>NUCLEOTIDE SEQUENCE [LARGE SCALE GENOMIC DNA]</scope>
    <source>
        <strain evidence="3 4">DSM 25620</strain>
    </source>
</reference>
<proteinExistence type="predicted"/>
<dbReference type="Gene3D" id="3.30.300.30">
    <property type="match status" value="1"/>
</dbReference>
<evidence type="ECO:0000259" key="1">
    <source>
        <dbReference type="Pfam" id="PF00501"/>
    </source>
</evidence>
<dbReference type="Gene3D" id="3.40.50.12780">
    <property type="entry name" value="N-terminal domain of ligase-like"/>
    <property type="match status" value="1"/>
</dbReference>
<feature type="domain" description="AMP-dependent synthetase/ligase" evidence="1">
    <location>
        <begin position="11"/>
        <end position="371"/>
    </location>
</feature>
<dbReference type="InterPro" id="IPR020845">
    <property type="entry name" value="AMP-binding_CS"/>
</dbReference>
<dbReference type="InterPro" id="IPR025110">
    <property type="entry name" value="AMP-bd_C"/>
</dbReference>
<gene>
    <name evidence="3" type="ORF">HNQ68_002671</name>
</gene>
<accession>A0A7W8ER45</accession>
<dbReference type="InterPro" id="IPR045851">
    <property type="entry name" value="AMP-bd_C_sf"/>
</dbReference>
<keyword evidence="4" id="KW-1185">Reference proteome</keyword>
<dbReference type="Pfam" id="PF13193">
    <property type="entry name" value="AMP-binding_C"/>
    <property type="match status" value="1"/>
</dbReference>
<protein>
    <submittedName>
        <fullName evidence="3">Amino acid adenylation domain-containing protein</fullName>
    </submittedName>
</protein>
<organism evidence="3 4">
    <name type="scientific">Pseudochrobactrum saccharolyticum</name>
    <dbReference type="NCBI Taxonomy" id="354352"/>
    <lineage>
        <taxon>Bacteria</taxon>
        <taxon>Pseudomonadati</taxon>
        <taxon>Pseudomonadota</taxon>
        <taxon>Alphaproteobacteria</taxon>
        <taxon>Hyphomicrobiales</taxon>
        <taxon>Brucellaceae</taxon>
        <taxon>Pseudochrobactrum</taxon>
    </lineage>
</organism>
<dbReference type="AlphaFoldDB" id="A0A7W8ER45"/>
<dbReference type="GO" id="GO:0016877">
    <property type="term" value="F:ligase activity, forming carbon-sulfur bonds"/>
    <property type="evidence" value="ECO:0007669"/>
    <property type="project" value="UniProtKB-ARBA"/>
</dbReference>
<evidence type="ECO:0000259" key="2">
    <source>
        <dbReference type="Pfam" id="PF13193"/>
    </source>
</evidence>
<dbReference type="Pfam" id="PF00501">
    <property type="entry name" value="AMP-binding"/>
    <property type="match status" value="1"/>
</dbReference>
<dbReference type="PANTHER" id="PTHR43767">
    <property type="entry name" value="LONG-CHAIN-FATTY-ACID--COA LIGASE"/>
    <property type="match status" value="1"/>
</dbReference>
<dbReference type="PROSITE" id="PS00455">
    <property type="entry name" value="AMP_BINDING"/>
    <property type="match status" value="1"/>
</dbReference>
<sequence>MMRIENHLKFHAHNTGHKTVLVTGQVRLSYAEFNAKAEALAHSLRAQNVQRGDRVVIFMDNCWQAAVSVFAILKAGAVFTLVNPSTKADKLGYILNDCTPSALLTQAKLLPVVDEAEAFAAIPALIAVKGPSRSKRPHLLFETAVELQENQAEIISSGIDIDLAMLIYTSGSTGRPKGVMMTHRNIEAAATSLTGLLKNTADDIILSVLPLSFNYGLYQLLMTVKLGATLVLEKSFAFPQAVFDVMRAEKVTGFPIVPTMSAIMMQMRDLTSGFLPDLRYVTNTAAQLPVPHIEFLQRVVPDAEIYSMYGMTECKRCTWLPPHMISEKPESVGIALPNSEVYLIDEQGGPVPVGEAGEMVIRGPNVMQGYWNNPEASAAVLRSGHNPWEKVLHTGDLLRMDADGYYYFVGRKDDIIKSRGEKVPPKEVETVLYTHPAIREAVVAGVPDTMLGQAITAMVTTADAELTDKEIIRFCRQHLEDYMVPVFVLVTDELPRTDTGKVSRRLAAEILAKQYRQFQDE</sequence>
<evidence type="ECO:0000313" key="3">
    <source>
        <dbReference type="EMBL" id="MBB5092117.1"/>
    </source>
</evidence>
<dbReference type="PANTHER" id="PTHR43767:SF10">
    <property type="entry name" value="SURFACTIN SYNTHASE SUBUNIT 1"/>
    <property type="match status" value="1"/>
</dbReference>
<feature type="domain" description="AMP-binding enzyme C-terminal" evidence="2">
    <location>
        <begin position="427"/>
        <end position="501"/>
    </location>
</feature>
<name>A0A7W8ER45_9HYPH</name>
<dbReference type="Proteomes" id="UP000531231">
    <property type="component" value="Unassembled WGS sequence"/>
</dbReference>
<evidence type="ECO:0000313" key="4">
    <source>
        <dbReference type="Proteomes" id="UP000531231"/>
    </source>
</evidence>
<dbReference type="SUPFAM" id="SSF56801">
    <property type="entry name" value="Acetyl-CoA synthetase-like"/>
    <property type="match status" value="1"/>
</dbReference>
<comment type="caution">
    <text evidence="3">The sequence shown here is derived from an EMBL/GenBank/DDBJ whole genome shotgun (WGS) entry which is preliminary data.</text>
</comment>